<dbReference type="EMBL" id="JADEXG010000006">
    <property type="protein sequence ID" value="MBE9076492.1"/>
    <property type="molecule type" value="Genomic_DNA"/>
</dbReference>
<dbReference type="Gene3D" id="2.60.120.480">
    <property type="entry name" value="Ureidoglycolate hydrolase"/>
    <property type="match status" value="1"/>
</dbReference>
<evidence type="ECO:0000313" key="5">
    <source>
        <dbReference type="EMBL" id="MBE9076492.1"/>
    </source>
</evidence>
<evidence type="ECO:0000256" key="2">
    <source>
        <dbReference type="ARBA" id="ARBA00022631"/>
    </source>
</evidence>
<evidence type="ECO:0000313" key="6">
    <source>
        <dbReference type="Proteomes" id="UP000636505"/>
    </source>
</evidence>
<accession>A0A8J7DAI1</accession>
<dbReference type="AlphaFoldDB" id="A0A8J7DAI1"/>
<sequence length="163" mass="18613">MSQTATLKPLPAIPITSENFQPFGQVIWPQPDSKSYDLNDAQLRLEAGTPRFYLMHLSPNGRRFHTITRHRRCTQCLGSLKGRHWWLAVAPPKDSDQPEPEDIQIFQIPGDCFVKLALGTWHAGPYFEGEPASFYNLELSDTNIIDHQTCDLIETYGLEFQIL</sequence>
<evidence type="ECO:0000256" key="1">
    <source>
        <dbReference type="ARBA" id="ARBA00011738"/>
    </source>
</evidence>
<dbReference type="SUPFAM" id="SSF51182">
    <property type="entry name" value="RmlC-like cupins"/>
    <property type="match status" value="1"/>
</dbReference>
<evidence type="ECO:0000256" key="4">
    <source>
        <dbReference type="ARBA" id="ARBA00047684"/>
    </source>
</evidence>
<keyword evidence="6" id="KW-1185">Reference proteome</keyword>
<dbReference type="GO" id="GO:0000256">
    <property type="term" value="P:allantoin catabolic process"/>
    <property type="evidence" value="ECO:0007669"/>
    <property type="project" value="InterPro"/>
</dbReference>
<proteinExistence type="predicted"/>
<dbReference type="PANTHER" id="PTHR35721:SF1">
    <property type="entry name" value="UREIDOGLYCOLATE HYDROLASE"/>
    <property type="match status" value="1"/>
</dbReference>
<gene>
    <name evidence="5" type="ORF">IQ241_04145</name>
</gene>
<dbReference type="InterPro" id="IPR024060">
    <property type="entry name" value="Ureidoglycolate_lyase_dom_sf"/>
</dbReference>
<keyword evidence="2" id="KW-0659">Purine metabolism</keyword>
<comment type="subunit">
    <text evidence="1">Homodimer.</text>
</comment>
<comment type="catalytic activity">
    <reaction evidence="4">
        <text>(S)-ureidoglycolate = urea + glyoxylate</text>
        <dbReference type="Rhea" id="RHEA:11304"/>
        <dbReference type="ChEBI" id="CHEBI:16199"/>
        <dbReference type="ChEBI" id="CHEBI:36655"/>
        <dbReference type="ChEBI" id="CHEBI:57296"/>
        <dbReference type="EC" id="4.3.2.3"/>
    </reaction>
</comment>
<keyword evidence="3 5" id="KW-0456">Lyase</keyword>
<dbReference type="InterPro" id="IPR007247">
    <property type="entry name" value="Ureidogly_lyase"/>
</dbReference>
<dbReference type="GO" id="GO:0004848">
    <property type="term" value="F:ureidoglycolate hydrolase activity"/>
    <property type="evidence" value="ECO:0007669"/>
    <property type="project" value="InterPro"/>
</dbReference>
<name>A0A8J7DAI1_9CYAN</name>
<dbReference type="RefSeq" id="WP_193905152.1">
    <property type="nucleotide sequence ID" value="NZ_JADEXG010000006.1"/>
</dbReference>
<protein>
    <submittedName>
        <fullName evidence="5">Ureidoglycolate lyase</fullName>
    </submittedName>
</protein>
<reference evidence="5" key="1">
    <citation type="submission" date="2020-10" db="EMBL/GenBank/DDBJ databases">
        <authorList>
            <person name="Castelo-Branco R."/>
            <person name="Eusebio N."/>
            <person name="Adriana R."/>
            <person name="Vieira A."/>
            <person name="Brugerolle De Fraissinette N."/>
            <person name="Rezende De Castro R."/>
            <person name="Schneider M.P."/>
            <person name="Vasconcelos V."/>
            <person name="Leao P.N."/>
        </authorList>
    </citation>
    <scope>NUCLEOTIDE SEQUENCE</scope>
    <source>
        <strain evidence="5">LEGE 07310</strain>
    </source>
</reference>
<organism evidence="5 6">
    <name type="scientific">Vasconcelosia minhoensis LEGE 07310</name>
    <dbReference type="NCBI Taxonomy" id="915328"/>
    <lineage>
        <taxon>Bacteria</taxon>
        <taxon>Bacillati</taxon>
        <taxon>Cyanobacteriota</taxon>
        <taxon>Cyanophyceae</taxon>
        <taxon>Nodosilineales</taxon>
        <taxon>Cymatolegaceae</taxon>
        <taxon>Vasconcelosia</taxon>
        <taxon>Vasconcelosia minhoensis</taxon>
    </lineage>
</organism>
<dbReference type="Pfam" id="PF04115">
    <property type="entry name" value="Ureidogly_lyase"/>
    <property type="match status" value="1"/>
</dbReference>
<comment type="caution">
    <text evidence="5">The sequence shown here is derived from an EMBL/GenBank/DDBJ whole genome shotgun (WGS) entry which is preliminary data.</text>
</comment>
<dbReference type="Proteomes" id="UP000636505">
    <property type="component" value="Unassembled WGS sequence"/>
</dbReference>
<dbReference type="GO" id="GO:0050385">
    <property type="term" value="F:ureidoglycolate lyase activity"/>
    <property type="evidence" value="ECO:0007669"/>
    <property type="project" value="UniProtKB-EC"/>
</dbReference>
<dbReference type="InterPro" id="IPR011051">
    <property type="entry name" value="RmlC_Cupin_sf"/>
</dbReference>
<evidence type="ECO:0000256" key="3">
    <source>
        <dbReference type="ARBA" id="ARBA00023239"/>
    </source>
</evidence>
<dbReference type="GO" id="GO:0006144">
    <property type="term" value="P:purine nucleobase metabolic process"/>
    <property type="evidence" value="ECO:0007669"/>
    <property type="project" value="UniProtKB-KW"/>
</dbReference>
<dbReference type="PANTHER" id="PTHR35721">
    <property type="entry name" value="UREIDOGLYCOLATE HYDROLASE"/>
    <property type="match status" value="1"/>
</dbReference>